<dbReference type="KEGG" id="bsan:CHH28_04090"/>
<reference evidence="2 3" key="1">
    <citation type="submission" date="2017-07" db="EMBL/GenBank/DDBJ databases">
        <title>Annotated genome sequence of Bacterioplanes sanyensis isolated from Red Sea.</title>
        <authorList>
            <person name="Rehman Z.U."/>
        </authorList>
    </citation>
    <scope>NUCLEOTIDE SEQUENCE [LARGE SCALE GENOMIC DNA]</scope>
    <source>
        <strain evidence="2 3">NV9</strain>
    </source>
</reference>
<dbReference type="AlphaFoldDB" id="A0A222FFQ6"/>
<feature type="domain" description="DUF7878" evidence="1">
    <location>
        <begin position="8"/>
        <end position="127"/>
    </location>
</feature>
<organism evidence="2 3">
    <name type="scientific">Bacterioplanes sanyensis</name>
    <dbReference type="NCBI Taxonomy" id="1249553"/>
    <lineage>
        <taxon>Bacteria</taxon>
        <taxon>Pseudomonadati</taxon>
        <taxon>Pseudomonadota</taxon>
        <taxon>Gammaproteobacteria</taxon>
        <taxon>Oceanospirillales</taxon>
        <taxon>Oceanospirillaceae</taxon>
        <taxon>Bacterioplanes</taxon>
    </lineage>
</organism>
<dbReference type="Pfam" id="PF25297">
    <property type="entry name" value="DUF7878"/>
    <property type="match status" value="1"/>
</dbReference>
<evidence type="ECO:0000259" key="1">
    <source>
        <dbReference type="Pfam" id="PF25297"/>
    </source>
</evidence>
<evidence type="ECO:0000313" key="3">
    <source>
        <dbReference type="Proteomes" id="UP000202440"/>
    </source>
</evidence>
<name>A0A222FFQ6_9GAMM</name>
<dbReference type="EMBL" id="CP022530">
    <property type="protein sequence ID" value="ASP37905.1"/>
    <property type="molecule type" value="Genomic_DNA"/>
</dbReference>
<proteinExistence type="predicted"/>
<accession>A0A222FFQ6</accession>
<dbReference type="RefSeq" id="WP_094059112.1">
    <property type="nucleotide sequence ID" value="NZ_CP022530.1"/>
</dbReference>
<gene>
    <name evidence="2" type="ORF">CHH28_04090</name>
</gene>
<protein>
    <recommendedName>
        <fullName evidence="1">DUF7878 domain-containing protein</fullName>
    </recommendedName>
</protein>
<dbReference type="Proteomes" id="UP000202440">
    <property type="component" value="Chromosome"/>
</dbReference>
<evidence type="ECO:0000313" key="2">
    <source>
        <dbReference type="EMBL" id="ASP37905.1"/>
    </source>
</evidence>
<sequence>MEDISCEINYSIDYDAAYGTKLDTCLAIDGHLNVLVDDVAIFDEESICVSELYVLFSKWISTDFYGGFCYISMEHDEPVFEINIKGEVAEFESIWISKDVNSPILINKFSFFRAVSNFCQWLEKELPDIKNLL</sequence>
<keyword evidence="3" id="KW-1185">Reference proteome</keyword>
<dbReference type="InterPro" id="IPR057200">
    <property type="entry name" value="DUF7878"/>
</dbReference>